<dbReference type="EMBL" id="CP157484">
    <property type="protein sequence ID" value="XBO41566.1"/>
    <property type="molecule type" value="Genomic_DNA"/>
</dbReference>
<evidence type="ECO:0000256" key="1">
    <source>
        <dbReference type="SAM" id="MobiDB-lite"/>
    </source>
</evidence>
<dbReference type="RefSeq" id="WP_406858421.1">
    <property type="nucleotide sequence ID" value="NZ_CP157484.1"/>
</dbReference>
<gene>
    <name evidence="2" type="ORF">ABEG18_12665</name>
</gene>
<reference evidence="2" key="1">
    <citation type="submission" date="2024-05" db="EMBL/GenBank/DDBJ databases">
        <authorList>
            <person name="Kim S."/>
            <person name="Heo J."/>
            <person name="Choi H."/>
            <person name="Choi Y."/>
            <person name="Kwon S.-W."/>
            <person name="Kim Y."/>
        </authorList>
    </citation>
    <scope>NUCLEOTIDE SEQUENCE</scope>
    <source>
        <strain evidence="2">KACC 23698</strain>
    </source>
</reference>
<feature type="region of interest" description="Disordered" evidence="1">
    <location>
        <begin position="91"/>
        <end position="112"/>
    </location>
</feature>
<dbReference type="AlphaFoldDB" id="A0AAU7JMC3"/>
<organism evidence="2">
    <name type="scientific">Alsobacter sp. KACC 23698</name>
    <dbReference type="NCBI Taxonomy" id="3149229"/>
    <lineage>
        <taxon>Bacteria</taxon>
        <taxon>Pseudomonadati</taxon>
        <taxon>Pseudomonadota</taxon>
        <taxon>Alphaproteobacteria</taxon>
        <taxon>Hyphomicrobiales</taxon>
        <taxon>Alsobacteraceae</taxon>
        <taxon>Alsobacter</taxon>
    </lineage>
</organism>
<evidence type="ECO:0000313" key="2">
    <source>
        <dbReference type="EMBL" id="XBO41566.1"/>
    </source>
</evidence>
<name>A0AAU7JMC3_9HYPH</name>
<sequence>MMMRRNESFAELQVANSLLRSALTDLTTAFALTHPGDAVRELEQLALQCRERAAYILGRIPPDAPRSVVLEEICDQISDALLDAKLRLAVRPPPEPLRPAPQRMALAGSRAG</sequence>
<accession>A0AAU7JMC3</accession>
<protein>
    <submittedName>
        <fullName evidence="2">Uncharacterized protein</fullName>
    </submittedName>
</protein>
<proteinExistence type="predicted"/>